<dbReference type="AlphaFoldDB" id="A0A9D1L473"/>
<gene>
    <name evidence="3" type="ORF">IAD17_05255</name>
</gene>
<accession>A0A9D1L473</accession>
<dbReference type="SUPFAM" id="SSF53271">
    <property type="entry name" value="PRTase-like"/>
    <property type="match status" value="1"/>
</dbReference>
<reference evidence="3" key="1">
    <citation type="submission" date="2020-10" db="EMBL/GenBank/DDBJ databases">
        <authorList>
            <person name="Gilroy R."/>
        </authorList>
    </citation>
    <scope>NUCLEOTIDE SEQUENCE</scope>
    <source>
        <strain evidence="3">ChiHjej12B11-29160</strain>
    </source>
</reference>
<evidence type="ECO:0000256" key="1">
    <source>
        <dbReference type="ARBA" id="ARBA00008007"/>
    </source>
</evidence>
<dbReference type="PANTHER" id="PTHR47505">
    <property type="entry name" value="DNA UTILIZATION PROTEIN YHGH"/>
    <property type="match status" value="1"/>
</dbReference>
<reference evidence="3" key="2">
    <citation type="journal article" date="2021" name="PeerJ">
        <title>Extensive microbial diversity within the chicken gut microbiome revealed by metagenomics and culture.</title>
        <authorList>
            <person name="Gilroy R."/>
            <person name="Ravi A."/>
            <person name="Getino M."/>
            <person name="Pursley I."/>
            <person name="Horton D.L."/>
            <person name="Alikhan N.F."/>
            <person name="Baker D."/>
            <person name="Gharbi K."/>
            <person name="Hall N."/>
            <person name="Watson M."/>
            <person name="Adriaenssens E.M."/>
            <person name="Foster-Nyarko E."/>
            <person name="Jarju S."/>
            <person name="Secka A."/>
            <person name="Antonio M."/>
            <person name="Oren A."/>
            <person name="Chaudhuri R.R."/>
            <person name="La Ragione R."/>
            <person name="Hildebrand F."/>
            <person name="Pallen M.J."/>
        </authorList>
    </citation>
    <scope>NUCLEOTIDE SEQUENCE</scope>
    <source>
        <strain evidence="3">ChiHjej12B11-29160</strain>
    </source>
</reference>
<evidence type="ECO:0000313" key="3">
    <source>
        <dbReference type="EMBL" id="HIU24309.1"/>
    </source>
</evidence>
<organism evidence="3 4">
    <name type="scientific">Candidatus Coprovicinus avistercoris</name>
    <dbReference type="NCBI Taxonomy" id="2840754"/>
    <lineage>
        <taxon>Bacteria</taxon>
        <taxon>Bacillati</taxon>
        <taxon>Actinomycetota</taxon>
        <taxon>Coriobacteriia</taxon>
        <taxon>Coriobacteriales</taxon>
        <taxon>Coriobacteriaceae</taxon>
        <taxon>Coriobacteriaceae incertae sedis</taxon>
        <taxon>Candidatus Coprovicinus</taxon>
    </lineage>
</organism>
<sequence>MGFTSQIKEVLWPTLCAGCELPGEVLCAHCRAQLPWISQLSACPVCGAPHGALVCTACDSSWDELKGIVCATSYEGLTRSVIHAFKDEGEQRLAAVLASAMATAWDEACIVAALPAPARAAAHTCLPSPDAICFVPATERAYARRGFDHMELVATLLSHMLEVPLADVLLRSKGKDQRHLGAEDRAQNLKHAVSVVGNVLGMNLLLVDDVVTTGASMQACAHALLAAGAASVTGCGFARVW</sequence>
<dbReference type="Proteomes" id="UP000824078">
    <property type="component" value="Unassembled WGS sequence"/>
</dbReference>
<feature type="domain" description="Phosphoribosyltransferase" evidence="2">
    <location>
        <begin position="153"/>
        <end position="232"/>
    </location>
</feature>
<evidence type="ECO:0000313" key="4">
    <source>
        <dbReference type="Proteomes" id="UP000824078"/>
    </source>
</evidence>
<dbReference type="Pfam" id="PF00156">
    <property type="entry name" value="Pribosyltran"/>
    <property type="match status" value="1"/>
</dbReference>
<dbReference type="Gene3D" id="3.40.50.2020">
    <property type="match status" value="1"/>
</dbReference>
<protein>
    <submittedName>
        <fullName evidence="3">ComF family protein</fullName>
    </submittedName>
</protein>
<dbReference type="PANTHER" id="PTHR47505:SF1">
    <property type="entry name" value="DNA UTILIZATION PROTEIN YHGH"/>
    <property type="match status" value="1"/>
</dbReference>
<dbReference type="EMBL" id="DVMQ01000016">
    <property type="protein sequence ID" value="HIU24309.1"/>
    <property type="molecule type" value="Genomic_DNA"/>
</dbReference>
<dbReference type="InterPro" id="IPR000836">
    <property type="entry name" value="PRTase_dom"/>
</dbReference>
<proteinExistence type="inferred from homology"/>
<evidence type="ECO:0000259" key="2">
    <source>
        <dbReference type="Pfam" id="PF00156"/>
    </source>
</evidence>
<comment type="caution">
    <text evidence="3">The sequence shown here is derived from an EMBL/GenBank/DDBJ whole genome shotgun (WGS) entry which is preliminary data.</text>
</comment>
<name>A0A9D1L473_9ACTN</name>
<dbReference type="InterPro" id="IPR051910">
    <property type="entry name" value="ComF/GntX_DNA_util-trans"/>
</dbReference>
<dbReference type="CDD" id="cd06223">
    <property type="entry name" value="PRTases_typeI"/>
    <property type="match status" value="1"/>
</dbReference>
<comment type="similarity">
    <text evidence="1">Belongs to the ComF/GntX family.</text>
</comment>
<dbReference type="InterPro" id="IPR029057">
    <property type="entry name" value="PRTase-like"/>
</dbReference>